<gene>
    <name evidence="1" type="ORF">ECRASSUSDP1_LOCUS12993</name>
</gene>
<reference evidence="1" key="1">
    <citation type="submission" date="2023-07" db="EMBL/GenBank/DDBJ databases">
        <authorList>
            <consortium name="AG Swart"/>
            <person name="Singh M."/>
            <person name="Singh A."/>
            <person name="Seah K."/>
            <person name="Emmerich C."/>
        </authorList>
    </citation>
    <scope>NUCLEOTIDE SEQUENCE</scope>
    <source>
        <strain evidence="1">DP1</strain>
    </source>
</reference>
<dbReference type="AlphaFoldDB" id="A0AAD1XGC7"/>
<dbReference type="EMBL" id="CAMPGE010012914">
    <property type="protein sequence ID" value="CAI2371668.1"/>
    <property type="molecule type" value="Genomic_DNA"/>
</dbReference>
<proteinExistence type="predicted"/>
<sequence>MLNRAEREIGFVKEQAEGREVEQEFGYYDSVFAAGITGEMRSKEIMQDWSSFGIIDPYLAQKTLKEAVQDSNISIYHSRKSSENVPKKAVLSKSLRQINDNISNEINKESADLTTSSSQQRSFTKVHYKIFKIEKYSKRFTTAKQSKANFRGDAEMKKALRFIKMSLKKLFKSMNEKVIQKRYVNCSSREIFQTMKLTLQSVIPKEFLEDDLVYYTVGILNIKKASQLGCKQKVKREISDFIQTSNNFTYKRLKRAMQSFNLRALCRYMISQANELIAETLQKALDFE</sequence>
<evidence type="ECO:0000313" key="1">
    <source>
        <dbReference type="EMBL" id="CAI2371668.1"/>
    </source>
</evidence>
<protein>
    <submittedName>
        <fullName evidence="1">Uncharacterized protein</fullName>
    </submittedName>
</protein>
<name>A0AAD1XGC7_EUPCR</name>
<accession>A0AAD1XGC7</accession>
<evidence type="ECO:0000313" key="2">
    <source>
        <dbReference type="Proteomes" id="UP001295684"/>
    </source>
</evidence>
<comment type="caution">
    <text evidence="1">The sequence shown here is derived from an EMBL/GenBank/DDBJ whole genome shotgun (WGS) entry which is preliminary data.</text>
</comment>
<keyword evidence="2" id="KW-1185">Reference proteome</keyword>
<organism evidence="1 2">
    <name type="scientific">Euplotes crassus</name>
    <dbReference type="NCBI Taxonomy" id="5936"/>
    <lineage>
        <taxon>Eukaryota</taxon>
        <taxon>Sar</taxon>
        <taxon>Alveolata</taxon>
        <taxon>Ciliophora</taxon>
        <taxon>Intramacronucleata</taxon>
        <taxon>Spirotrichea</taxon>
        <taxon>Hypotrichia</taxon>
        <taxon>Euplotida</taxon>
        <taxon>Euplotidae</taxon>
        <taxon>Moneuplotes</taxon>
    </lineage>
</organism>
<dbReference type="Proteomes" id="UP001295684">
    <property type="component" value="Unassembled WGS sequence"/>
</dbReference>